<proteinExistence type="predicted"/>
<evidence type="ECO:0000256" key="2">
    <source>
        <dbReference type="SAM" id="Phobius"/>
    </source>
</evidence>
<reference evidence="3 4" key="1">
    <citation type="submission" date="2015-01" db="EMBL/GenBank/DDBJ databases">
        <title>Enhanced salinomycin production by adjusting the supply of polyketide extender units in Streptomyce albus DSM 41398.</title>
        <authorList>
            <person name="Lu C."/>
        </authorList>
    </citation>
    <scope>NUCLEOTIDE SEQUENCE [LARGE SCALE GENOMIC DNA]</scope>
    <source>
        <strain evidence="4">ATCC 21838 / DSM 41398 / FERM P-419 / JCM 4703 / NBRC 107858</strain>
    </source>
</reference>
<accession>A0A0B5EV60</accession>
<dbReference type="AlphaFoldDB" id="A0A0B5EV60"/>
<protein>
    <submittedName>
        <fullName evidence="3">Membrane protein</fullName>
    </submittedName>
</protein>
<dbReference type="KEGG" id="sals:SLNWT_5293"/>
<evidence type="ECO:0000256" key="1">
    <source>
        <dbReference type="SAM" id="MobiDB-lite"/>
    </source>
</evidence>
<evidence type="ECO:0000313" key="4">
    <source>
        <dbReference type="Proteomes" id="UP000031523"/>
    </source>
</evidence>
<organism evidence="3 4">
    <name type="scientific">Streptomyces albus (strain ATCC 21838 / DSM 41398 / FERM P-419 / JCM 4703 / NBRC 107858)</name>
    <dbReference type="NCBI Taxonomy" id="1081613"/>
    <lineage>
        <taxon>Bacteria</taxon>
        <taxon>Bacillati</taxon>
        <taxon>Actinomycetota</taxon>
        <taxon>Actinomycetes</taxon>
        <taxon>Kitasatosporales</taxon>
        <taxon>Streptomycetaceae</taxon>
        <taxon>Streptomyces</taxon>
    </lineage>
</organism>
<keyword evidence="2" id="KW-0472">Membrane</keyword>
<feature type="compositionally biased region" description="Basic and acidic residues" evidence="1">
    <location>
        <begin position="11"/>
        <end position="25"/>
    </location>
</feature>
<feature type="region of interest" description="Disordered" evidence="1">
    <location>
        <begin position="1"/>
        <end position="32"/>
    </location>
</feature>
<name>A0A0B5EV60_STRA4</name>
<feature type="transmembrane region" description="Helical" evidence="2">
    <location>
        <begin position="115"/>
        <end position="136"/>
    </location>
</feature>
<feature type="region of interest" description="Disordered" evidence="1">
    <location>
        <begin position="140"/>
        <end position="182"/>
    </location>
</feature>
<keyword evidence="2" id="KW-0812">Transmembrane</keyword>
<sequence length="182" mass="19152">MPKDVGGTPSHDGRDPDENHDHGGADEESATVVFDEDFVRSAPVHEPSAVERLLAAARARAAAAEAEEIRRGRLWRAPLTEGQRIPDEAYGPEDFGDLEDGYGSYGGYARWHRPVAWMLAVVMGVGVVALAFTAVYRGASASGNPEPGRPASSSEVDKGAPAGSADLIRGGQEELSGASRTP</sequence>
<evidence type="ECO:0000313" key="3">
    <source>
        <dbReference type="EMBL" id="AJE85669.1"/>
    </source>
</evidence>
<dbReference type="EMBL" id="CP010519">
    <property type="protein sequence ID" value="AJE85669.1"/>
    <property type="molecule type" value="Genomic_DNA"/>
</dbReference>
<dbReference type="Proteomes" id="UP000031523">
    <property type="component" value="Chromosome"/>
</dbReference>
<keyword evidence="4" id="KW-1185">Reference proteome</keyword>
<gene>
    <name evidence="3" type="ORF">SLNWT_5293</name>
</gene>
<keyword evidence="2" id="KW-1133">Transmembrane helix</keyword>